<dbReference type="CDD" id="cd00077">
    <property type="entry name" value="HDc"/>
    <property type="match status" value="1"/>
</dbReference>
<sequence>MKEHAFLFLKNWFHGYVEGFYSTDEQLQFHIRLKEEHTMRVLENAVRIGTWLTCSFEQMQHIKIAALLHDIGRFQQYQTYRTFNDVMSVNHAQLGLDVLQETGSLQAAGLSDQEKRIVKNAVLYHNRRQLPIGENEEWLIPAKIIRDADKIDIFSMLITKDKDNKIPLPQELGNADVYSAKIVEDILQGKLVEYPDIKTGNDLMLFRLSWIYDIYFSYSFSYMVEQGYIDKLIAALPAREEIACVHQCLRQYAREHAISKNDFD</sequence>
<dbReference type="Proteomes" id="UP000004324">
    <property type="component" value="Unassembled WGS sequence"/>
</dbReference>
<dbReference type="AlphaFoldDB" id="I9B5S0"/>
<name>I9B5S0_9FIRM</name>
<dbReference type="InterPro" id="IPR003607">
    <property type="entry name" value="HD/PDEase_dom"/>
</dbReference>
<dbReference type="EMBL" id="AKVJ01000006">
    <property type="protein sequence ID" value="EIW20472.1"/>
    <property type="molecule type" value="Genomic_DNA"/>
</dbReference>
<evidence type="ECO:0000313" key="2">
    <source>
        <dbReference type="EMBL" id="EIW20472.1"/>
    </source>
</evidence>
<dbReference type="RefSeq" id="WP_007930795.1">
    <property type="nucleotide sequence ID" value="NZ_AKVJ01000006.1"/>
</dbReference>
<comment type="caution">
    <text evidence="2">The sequence shown here is derived from an EMBL/GenBank/DDBJ whole genome shotgun (WGS) entry which is preliminary data.</text>
</comment>
<accession>I9B5S0</accession>
<dbReference type="PATRIC" id="fig|1149862.3.peg.366"/>
<proteinExistence type="predicted"/>
<dbReference type="Pfam" id="PF01966">
    <property type="entry name" value="HD"/>
    <property type="match status" value="1"/>
</dbReference>
<dbReference type="InterPro" id="IPR006675">
    <property type="entry name" value="HDIG_dom"/>
</dbReference>
<dbReference type="GO" id="GO:0016787">
    <property type="term" value="F:hydrolase activity"/>
    <property type="evidence" value="ECO:0007669"/>
    <property type="project" value="UniProtKB-KW"/>
</dbReference>
<protein>
    <submittedName>
        <fullName evidence="2">Metal dependent phosphohydrolase</fullName>
    </submittedName>
</protein>
<dbReference type="Gene3D" id="1.10.3210.10">
    <property type="entry name" value="Hypothetical protein af1432"/>
    <property type="match status" value="1"/>
</dbReference>
<dbReference type="InterPro" id="IPR006674">
    <property type="entry name" value="HD_domain"/>
</dbReference>
<organism evidence="2 3">
    <name type="scientific">Pelosinus fermentans B4</name>
    <dbReference type="NCBI Taxonomy" id="1149862"/>
    <lineage>
        <taxon>Bacteria</taxon>
        <taxon>Bacillati</taxon>
        <taxon>Bacillota</taxon>
        <taxon>Negativicutes</taxon>
        <taxon>Selenomonadales</taxon>
        <taxon>Sporomusaceae</taxon>
        <taxon>Pelosinus</taxon>
    </lineage>
</organism>
<dbReference type="NCBIfam" id="TIGR00277">
    <property type="entry name" value="HDIG"/>
    <property type="match status" value="1"/>
</dbReference>
<evidence type="ECO:0000313" key="3">
    <source>
        <dbReference type="Proteomes" id="UP000004324"/>
    </source>
</evidence>
<reference evidence="2 3" key="1">
    <citation type="journal article" date="2012" name="J. Bacteriol.">
        <title>Draft Genome Sequences for Two Metal-Reducing Pelosinus fermentans Strains Isolated from a Cr(VI)-Contaminated Site and for Type Strain R7.</title>
        <authorList>
            <person name="Brown S.D."/>
            <person name="Podar M."/>
            <person name="Klingeman D.M."/>
            <person name="Johnson C.M."/>
            <person name="Yang Z.K."/>
            <person name="Utturkar S.M."/>
            <person name="Land M.L."/>
            <person name="Mosher J.J."/>
            <person name="Hurt R.A.Jr."/>
            <person name="Phelps T.J."/>
            <person name="Palumbo A.V."/>
            <person name="Arkin A.P."/>
            <person name="Hazen T.C."/>
            <person name="Elias D.A."/>
        </authorList>
    </citation>
    <scope>NUCLEOTIDE SEQUENCE [LARGE SCALE GENOMIC DNA]</scope>
    <source>
        <strain evidence="2 3">B4</strain>
    </source>
</reference>
<keyword evidence="2" id="KW-0378">Hydrolase</keyword>
<keyword evidence="3" id="KW-1185">Reference proteome</keyword>
<dbReference type="OrthoDB" id="9797344at2"/>
<dbReference type="SMART" id="SM00471">
    <property type="entry name" value="HDc"/>
    <property type="match status" value="1"/>
</dbReference>
<feature type="domain" description="HD/PDEase" evidence="1">
    <location>
        <begin position="30"/>
        <end position="163"/>
    </location>
</feature>
<evidence type="ECO:0000259" key="1">
    <source>
        <dbReference type="SMART" id="SM00471"/>
    </source>
</evidence>
<dbReference type="SUPFAM" id="SSF109604">
    <property type="entry name" value="HD-domain/PDEase-like"/>
    <property type="match status" value="1"/>
</dbReference>
<gene>
    <name evidence="2" type="ORF">FB4_2091</name>
</gene>